<dbReference type="InterPro" id="IPR005198">
    <property type="entry name" value="Glyco_hydro_76"/>
</dbReference>
<dbReference type="InterPro" id="IPR008928">
    <property type="entry name" value="6-hairpin_glycosidase_sf"/>
</dbReference>
<keyword evidence="2" id="KW-0472">Membrane</keyword>
<feature type="transmembrane region" description="Helical" evidence="2">
    <location>
        <begin position="435"/>
        <end position="459"/>
    </location>
</feature>
<organism evidence="4 5">
    <name type="scientific">Meripilus lineatus</name>
    <dbReference type="NCBI Taxonomy" id="2056292"/>
    <lineage>
        <taxon>Eukaryota</taxon>
        <taxon>Fungi</taxon>
        <taxon>Dikarya</taxon>
        <taxon>Basidiomycota</taxon>
        <taxon>Agaricomycotina</taxon>
        <taxon>Agaricomycetes</taxon>
        <taxon>Polyporales</taxon>
        <taxon>Meripilaceae</taxon>
        <taxon>Meripilus</taxon>
    </lineage>
</organism>
<keyword evidence="2" id="KW-1133">Transmembrane helix</keyword>
<dbReference type="InterPro" id="IPR053169">
    <property type="entry name" value="MUG_Protein"/>
</dbReference>
<dbReference type="PANTHER" id="PTHR47791:SF3">
    <property type="entry name" value="MEIOTICALLY UP-REGULATED GENE 191 PROTEIN"/>
    <property type="match status" value="1"/>
</dbReference>
<accession>A0AAD5YN71</accession>
<feature type="signal peptide" evidence="3">
    <location>
        <begin position="1"/>
        <end position="20"/>
    </location>
</feature>
<feature type="region of interest" description="Disordered" evidence="1">
    <location>
        <begin position="470"/>
        <end position="622"/>
    </location>
</feature>
<evidence type="ECO:0000313" key="5">
    <source>
        <dbReference type="Proteomes" id="UP001212997"/>
    </source>
</evidence>
<dbReference type="Pfam" id="PF03663">
    <property type="entry name" value="Glyco_hydro_76"/>
    <property type="match status" value="1"/>
</dbReference>
<evidence type="ECO:0000256" key="1">
    <source>
        <dbReference type="SAM" id="MobiDB-lite"/>
    </source>
</evidence>
<reference evidence="4" key="1">
    <citation type="submission" date="2022-07" db="EMBL/GenBank/DDBJ databases">
        <title>Genome Sequence of Physisporinus lineatus.</title>
        <authorList>
            <person name="Buettner E."/>
        </authorList>
    </citation>
    <scope>NUCLEOTIDE SEQUENCE</scope>
    <source>
        <strain evidence="4">VT162</strain>
    </source>
</reference>
<keyword evidence="5" id="KW-1185">Reference proteome</keyword>
<feature type="region of interest" description="Disordered" evidence="1">
    <location>
        <begin position="634"/>
        <end position="655"/>
    </location>
</feature>
<evidence type="ECO:0000313" key="4">
    <source>
        <dbReference type="EMBL" id="KAJ3490790.1"/>
    </source>
</evidence>
<dbReference type="SUPFAM" id="SSF48208">
    <property type="entry name" value="Six-hairpin glycosidases"/>
    <property type="match status" value="1"/>
</dbReference>
<name>A0AAD5YN71_9APHY</name>
<keyword evidence="3" id="KW-0732">Signal</keyword>
<dbReference type="AlphaFoldDB" id="A0AAD5YN71"/>
<sequence>MFSLHLSSFLHLLLLTAVAAQDFSIPPQWRKPTSNISLSARQTIAKAVIDSVLPNFNTSSGGIDSLPLDQSSSFLSAVLLYESIISSTTYKAAVSNIFTVVPQLHPQFFSSLSWGLAAMHAYRAYGDPSYLSIAESTWDTLNSYFIDAGDASSGQHPLKDTHFNSLCKGATTAGGVFWLRDRTDTQVNGETICAFMALSAYLYEATNQQQYYNAATLSAQFIKSQLYNGTIILDTVNVADCSLKPFVLTYNSGFFIEGLSVYANHTGSSDWTTFLYDLISTTVKFPGWTGDNGIIIESSTGSVNDALTDSVTQAFKGIYIRGLFVTWSRSPRDSDVAKLIESFILVQYNALLDLASFPGVSEFSPRWLGPPVSQHLPWGQASAIDVLNAAIEMMPVSNTTPPTGSSGSAPILPSQTTISQNPPDSASSGSTSVNVGLVAGLSVSGAALVFAVLVALYLYRRHRRRTRIPKAGLNSTEEGMEPEHIDERPPSSQPLPGIIQPYMLTQSQSTRPREKSEGYLYGHIGDPPVSSPSQQSNSHEHKRLDSFSIDTTHPGQTQDSVNTNGSHAVRQGVSTSGPNSDATRRTARTVPHSNSDGVSNGRSTASNSNDQEVDPVEPSMIPMLVQRLNRAMAMLPPVAPGQDAENPPEYQNTPP</sequence>
<keyword evidence="2" id="KW-0812">Transmembrane</keyword>
<dbReference type="EMBL" id="JANAWD010000022">
    <property type="protein sequence ID" value="KAJ3490790.1"/>
    <property type="molecule type" value="Genomic_DNA"/>
</dbReference>
<evidence type="ECO:0000256" key="2">
    <source>
        <dbReference type="SAM" id="Phobius"/>
    </source>
</evidence>
<dbReference type="GO" id="GO:0005975">
    <property type="term" value="P:carbohydrate metabolic process"/>
    <property type="evidence" value="ECO:0007669"/>
    <property type="project" value="InterPro"/>
</dbReference>
<feature type="compositionally biased region" description="Polar residues" evidence="1">
    <location>
        <begin position="591"/>
        <end position="610"/>
    </location>
</feature>
<dbReference type="PANTHER" id="PTHR47791">
    <property type="entry name" value="MEIOTICALLY UP-REGULATED GENE 191 PROTEIN"/>
    <property type="match status" value="1"/>
</dbReference>
<dbReference type="Proteomes" id="UP001212997">
    <property type="component" value="Unassembled WGS sequence"/>
</dbReference>
<feature type="chain" id="PRO_5042279075" description="Glycoside hydrolase family 76 protein" evidence="3">
    <location>
        <begin position="21"/>
        <end position="655"/>
    </location>
</feature>
<proteinExistence type="predicted"/>
<evidence type="ECO:0000256" key="3">
    <source>
        <dbReference type="SAM" id="SignalP"/>
    </source>
</evidence>
<comment type="caution">
    <text evidence="4">The sequence shown here is derived from an EMBL/GenBank/DDBJ whole genome shotgun (WGS) entry which is preliminary data.</text>
</comment>
<dbReference type="Gene3D" id="1.50.10.20">
    <property type="match status" value="1"/>
</dbReference>
<feature type="compositionally biased region" description="Polar residues" evidence="1">
    <location>
        <begin position="413"/>
        <end position="431"/>
    </location>
</feature>
<feature type="compositionally biased region" description="Polar residues" evidence="1">
    <location>
        <begin position="548"/>
        <end position="581"/>
    </location>
</feature>
<feature type="compositionally biased region" description="Low complexity" evidence="1">
    <location>
        <begin position="527"/>
        <end position="537"/>
    </location>
</feature>
<evidence type="ECO:0008006" key="6">
    <source>
        <dbReference type="Google" id="ProtNLM"/>
    </source>
</evidence>
<gene>
    <name evidence="4" type="ORF">NLI96_g1196</name>
</gene>
<feature type="compositionally biased region" description="Low complexity" evidence="1">
    <location>
        <begin position="399"/>
        <end position="408"/>
    </location>
</feature>
<protein>
    <recommendedName>
        <fullName evidence="6">Glycoside hydrolase family 76 protein</fullName>
    </recommendedName>
</protein>
<feature type="region of interest" description="Disordered" evidence="1">
    <location>
        <begin position="395"/>
        <end position="431"/>
    </location>
</feature>